<organism evidence="5">
    <name type="scientific">Phakopsora pachyrhizi</name>
    <name type="common">Asian soybean rust disease fungus</name>
    <dbReference type="NCBI Taxonomy" id="170000"/>
    <lineage>
        <taxon>Eukaryota</taxon>
        <taxon>Fungi</taxon>
        <taxon>Dikarya</taxon>
        <taxon>Basidiomycota</taxon>
        <taxon>Pucciniomycotina</taxon>
        <taxon>Pucciniomycetes</taxon>
        <taxon>Pucciniales</taxon>
        <taxon>Phakopsoraceae</taxon>
        <taxon>Phakopsora</taxon>
    </lineage>
</organism>
<dbReference type="InterPro" id="IPR054364">
    <property type="entry name" value="Ca3427-like_PBP2"/>
</dbReference>
<keyword evidence="3" id="KW-0732">Signal</keyword>
<evidence type="ECO:0000256" key="1">
    <source>
        <dbReference type="ARBA" id="ARBA00004418"/>
    </source>
</evidence>
<dbReference type="AlphaFoldDB" id="A0A0S1MIW3"/>
<name>A0A0S1MIW3_PHAPC</name>
<reference evidence="5" key="1">
    <citation type="submission" date="2015-07" db="EMBL/GenBank/DDBJ databases">
        <title>Elucidating the P. pachyrhizi secretome and potential effectors.</title>
        <authorList>
            <person name="de Carvalho M.C.C.G."/>
            <person name="Nascimento L.C."/>
            <person name="Darben L.M."/>
            <person name="Polizel-Podanosqui A.M."/>
            <person name="Lopes-Caitar V.S."/>
            <person name="Rocha C.S."/>
            <person name="Qi M."/>
            <person name="Carazolle M."/>
            <person name="Kuwahara M.K."/>
            <person name="Pereira G.A.G."/>
            <person name="Abdelnoor R.V."/>
            <person name="Whitham S.A."/>
            <person name="Marcelino-Guimaraes F.C."/>
        </authorList>
    </citation>
    <scope>NUCLEOTIDE SEQUENCE</scope>
</reference>
<evidence type="ECO:0000256" key="2">
    <source>
        <dbReference type="ARBA" id="ARBA00010742"/>
    </source>
</evidence>
<protein>
    <recommendedName>
        <fullName evidence="4">Ca3427-like PBP 2 domain-containing protein</fullName>
    </recommendedName>
</protein>
<accession>A0A0S1MIW3</accession>
<comment type="similarity">
    <text evidence="2">Belongs to the bacterial solute-binding protein SsuA/TauA family.</text>
</comment>
<dbReference type="PANTHER" id="PTHR30024">
    <property type="entry name" value="ALIPHATIC SULFONATES-BINDING PROTEIN-RELATED"/>
    <property type="match status" value="1"/>
</dbReference>
<dbReference type="Pfam" id="PF22384">
    <property type="entry name" value="PBP2_Ca3427_like"/>
    <property type="match status" value="1"/>
</dbReference>
<evidence type="ECO:0000259" key="4">
    <source>
        <dbReference type="Pfam" id="PF22384"/>
    </source>
</evidence>
<evidence type="ECO:0000256" key="3">
    <source>
        <dbReference type="ARBA" id="ARBA00022729"/>
    </source>
</evidence>
<feature type="domain" description="Ca3427-like PBP 2" evidence="4">
    <location>
        <begin position="1"/>
        <end position="66"/>
    </location>
</feature>
<proteinExistence type="evidence at transcript level"/>
<sequence length="185" mass="21027">MASVMALQQGWSNQQDQSQAIEFVVEDSFKNLRDSVNSGKTAAFMWEWFTTKPFSDSGEVRFIGNVPTPWSSWSIAASSETIASNKQSLIDFLERLDQSISRFGRLNEIRSDEHIDFVKETFHLEEEDVKEWMKGVRYTDSCRSISTSTLQETVKVLGLAGIIENHEKVKVPEDLVDLEIAKTVD</sequence>
<comment type="subcellular location">
    <subcellularLocation>
        <location evidence="1">Periplasm</location>
    </subcellularLocation>
</comment>
<dbReference type="EMBL" id="KT246729">
    <property type="protein sequence ID" value="ALL40820.1"/>
    <property type="molecule type" value="mRNA"/>
</dbReference>
<dbReference type="GO" id="GO:0042597">
    <property type="term" value="C:periplasmic space"/>
    <property type="evidence" value="ECO:0007669"/>
    <property type="project" value="UniProtKB-SubCell"/>
</dbReference>
<dbReference type="PANTHER" id="PTHR30024:SF47">
    <property type="entry name" value="TAURINE-BINDING PERIPLASMIC PROTEIN"/>
    <property type="match status" value="1"/>
</dbReference>
<evidence type="ECO:0000313" key="5">
    <source>
        <dbReference type="EMBL" id="ALL40820.1"/>
    </source>
</evidence>
<dbReference type="Gene3D" id="3.40.190.10">
    <property type="entry name" value="Periplasmic binding protein-like II"/>
    <property type="match status" value="1"/>
</dbReference>